<dbReference type="Proteomes" id="UP000054630">
    <property type="component" value="Unassembled WGS sequence"/>
</dbReference>
<name>A0A0V0RVB7_9BILA</name>
<organism evidence="1 2">
    <name type="scientific">Trichinella nelsoni</name>
    <dbReference type="NCBI Taxonomy" id="6336"/>
    <lineage>
        <taxon>Eukaryota</taxon>
        <taxon>Metazoa</taxon>
        <taxon>Ecdysozoa</taxon>
        <taxon>Nematoda</taxon>
        <taxon>Enoplea</taxon>
        <taxon>Dorylaimia</taxon>
        <taxon>Trichinellida</taxon>
        <taxon>Trichinellidae</taxon>
        <taxon>Trichinella</taxon>
    </lineage>
</organism>
<comment type="caution">
    <text evidence="1">The sequence shown here is derived from an EMBL/GenBank/DDBJ whole genome shotgun (WGS) entry which is preliminary data.</text>
</comment>
<sequence length="90" mass="10330">MRYLSVHRFQSWRINNKWCCQRFLRCLTHVRAGAPSCKQGEPPSNEEVSRRQGGAISWIFAQQHQQAIVDARLQFAEDGLQLITTEQAGS</sequence>
<keyword evidence="2" id="KW-1185">Reference proteome</keyword>
<evidence type="ECO:0000313" key="2">
    <source>
        <dbReference type="Proteomes" id="UP000054630"/>
    </source>
</evidence>
<dbReference type="AlphaFoldDB" id="A0A0V0RVB7"/>
<accession>A0A0V0RVB7</accession>
<gene>
    <name evidence="1" type="ORF">T07_12043</name>
</gene>
<dbReference type="EMBL" id="JYDL01000073">
    <property type="protein sequence ID" value="KRX18409.1"/>
    <property type="molecule type" value="Genomic_DNA"/>
</dbReference>
<protein>
    <submittedName>
        <fullName evidence="1">Uncharacterized protein</fullName>
    </submittedName>
</protein>
<reference evidence="1 2" key="1">
    <citation type="submission" date="2015-01" db="EMBL/GenBank/DDBJ databases">
        <title>Evolution of Trichinella species and genotypes.</title>
        <authorList>
            <person name="Korhonen P.K."/>
            <person name="Edoardo P."/>
            <person name="Giuseppe L.R."/>
            <person name="Gasser R.B."/>
        </authorList>
    </citation>
    <scope>NUCLEOTIDE SEQUENCE [LARGE SCALE GENOMIC DNA]</scope>
    <source>
        <strain evidence="1">ISS37</strain>
    </source>
</reference>
<evidence type="ECO:0000313" key="1">
    <source>
        <dbReference type="EMBL" id="KRX18409.1"/>
    </source>
</evidence>
<proteinExistence type="predicted"/>